<dbReference type="InterPro" id="IPR050341">
    <property type="entry name" value="PP1_catalytic_subunit"/>
</dbReference>
<accession>A0A834RAK1</accession>
<name>A0A834RAK1_SARSC</name>
<keyword evidence="6" id="KW-1185">Reference proteome</keyword>
<feature type="region of interest" description="Disordered" evidence="2">
    <location>
        <begin position="29"/>
        <end position="54"/>
    </location>
</feature>
<evidence type="ECO:0000313" key="6">
    <source>
        <dbReference type="Proteomes" id="UP000070412"/>
    </source>
</evidence>
<dbReference type="InterPro" id="IPR004843">
    <property type="entry name" value="Calcineurin-like_PHP"/>
</dbReference>
<reference evidence="4" key="2">
    <citation type="submission" date="2020-01" db="EMBL/GenBank/DDBJ databases">
        <authorList>
            <person name="Korhonen P.K.K."/>
            <person name="Guangxu M.G."/>
            <person name="Wang T.W."/>
            <person name="Stroehlein A.J.S."/>
            <person name="Young N.D."/>
            <person name="Ang C.-S.A."/>
            <person name="Fernando D.W.F."/>
            <person name="Lu H.L."/>
            <person name="Taylor S.T."/>
            <person name="Ehtesham M.E.M."/>
            <person name="Najaraj S.H.N."/>
            <person name="Harsha G.H.G."/>
            <person name="Madugundu A.M."/>
            <person name="Renuse S.R."/>
            <person name="Holt D.H."/>
            <person name="Pandey A.P."/>
            <person name="Papenfuss A.P."/>
            <person name="Gasser R.B.G."/>
            <person name="Fischer K.F."/>
        </authorList>
    </citation>
    <scope>NUCLEOTIDE SEQUENCE</scope>
    <source>
        <strain evidence="4">SSS_KF_BRIS2020</strain>
    </source>
</reference>
<dbReference type="PROSITE" id="PS00125">
    <property type="entry name" value="SER_THR_PHOSPHATASE"/>
    <property type="match status" value="1"/>
</dbReference>
<gene>
    <name evidence="4" type="ORF">SSS_4436</name>
</gene>
<dbReference type="PRINTS" id="PR00114">
    <property type="entry name" value="STPHPHTASE"/>
</dbReference>
<keyword evidence="1" id="KW-0378">Hydrolase</keyword>
<dbReference type="Proteomes" id="UP000070412">
    <property type="component" value="Unassembled WGS sequence"/>
</dbReference>
<dbReference type="OrthoDB" id="6513944at2759"/>
<comment type="catalytic activity">
    <reaction evidence="1">
        <text>O-phospho-L-threonyl-[protein] + H2O = L-threonyl-[protein] + phosphate</text>
        <dbReference type="Rhea" id="RHEA:47004"/>
        <dbReference type="Rhea" id="RHEA-COMP:11060"/>
        <dbReference type="Rhea" id="RHEA-COMP:11605"/>
        <dbReference type="ChEBI" id="CHEBI:15377"/>
        <dbReference type="ChEBI" id="CHEBI:30013"/>
        <dbReference type="ChEBI" id="CHEBI:43474"/>
        <dbReference type="ChEBI" id="CHEBI:61977"/>
        <dbReference type="EC" id="3.1.3.16"/>
    </reaction>
</comment>
<organism evidence="4">
    <name type="scientific">Sarcoptes scabiei</name>
    <name type="common">Itch mite</name>
    <name type="synonym">Acarus scabiei</name>
    <dbReference type="NCBI Taxonomy" id="52283"/>
    <lineage>
        <taxon>Eukaryota</taxon>
        <taxon>Metazoa</taxon>
        <taxon>Ecdysozoa</taxon>
        <taxon>Arthropoda</taxon>
        <taxon>Chelicerata</taxon>
        <taxon>Arachnida</taxon>
        <taxon>Acari</taxon>
        <taxon>Acariformes</taxon>
        <taxon>Sarcoptiformes</taxon>
        <taxon>Astigmata</taxon>
        <taxon>Psoroptidia</taxon>
        <taxon>Sarcoptoidea</taxon>
        <taxon>Sarcoptidae</taxon>
        <taxon>Sarcoptinae</taxon>
        <taxon>Sarcoptes</taxon>
    </lineage>
</organism>
<evidence type="ECO:0000313" key="5">
    <source>
        <dbReference type="EnsemblMetazoa" id="KAF7493195.1"/>
    </source>
</evidence>
<reference evidence="6" key="1">
    <citation type="journal article" date="2020" name="PLoS Negl. Trop. Dis.">
        <title>High-quality nuclear genome for Sarcoptes scabiei-A critical resource for a neglected parasite.</title>
        <authorList>
            <person name="Korhonen P.K."/>
            <person name="Gasser R.B."/>
            <person name="Ma G."/>
            <person name="Wang T."/>
            <person name="Stroehlein A.J."/>
            <person name="Young N.D."/>
            <person name="Ang C.S."/>
            <person name="Fernando D.D."/>
            <person name="Lu H.C."/>
            <person name="Taylor S."/>
            <person name="Reynolds S.L."/>
            <person name="Mofiz E."/>
            <person name="Najaraj S.H."/>
            <person name="Gowda H."/>
            <person name="Madugundu A."/>
            <person name="Renuse S."/>
            <person name="Holt D."/>
            <person name="Pandey A."/>
            <person name="Papenfuss A.T."/>
            <person name="Fischer K."/>
        </authorList>
    </citation>
    <scope>NUCLEOTIDE SEQUENCE [LARGE SCALE GENOMIC DNA]</scope>
</reference>
<dbReference type="EnsemblMetazoa" id="SSS_4436s_mrna">
    <property type="protein sequence ID" value="KAF7493195.1"/>
    <property type="gene ID" value="SSS_4436"/>
</dbReference>
<dbReference type="SUPFAM" id="SSF56300">
    <property type="entry name" value="Metallo-dependent phosphatases"/>
    <property type="match status" value="1"/>
</dbReference>
<dbReference type="EMBL" id="WVUK01000056">
    <property type="protein sequence ID" value="KAF7493195.1"/>
    <property type="molecule type" value="Genomic_DNA"/>
</dbReference>
<feature type="domain" description="Serine/threonine specific protein phosphatases" evidence="3">
    <location>
        <begin position="308"/>
        <end position="313"/>
    </location>
</feature>
<reference evidence="5" key="3">
    <citation type="submission" date="2022-06" db="UniProtKB">
        <authorList>
            <consortium name="EnsemblMetazoa"/>
        </authorList>
    </citation>
    <scope>IDENTIFICATION</scope>
</reference>
<dbReference type="CDD" id="cd00144">
    <property type="entry name" value="MPP_PPP_family"/>
    <property type="match status" value="1"/>
</dbReference>
<dbReference type="PANTHER" id="PTHR11668:SF496">
    <property type="entry name" value="SERINE_THREONINE-PROTEIN PHOSPHATASE"/>
    <property type="match status" value="1"/>
</dbReference>
<evidence type="ECO:0000256" key="2">
    <source>
        <dbReference type="SAM" id="MobiDB-lite"/>
    </source>
</evidence>
<evidence type="ECO:0000256" key="1">
    <source>
        <dbReference type="RuleBase" id="RU004273"/>
    </source>
</evidence>
<protein>
    <recommendedName>
        <fullName evidence="1">Serine/threonine-protein phosphatase</fullName>
        <ecNumber evidence="1">3.1.3.16</ecNumber>
    </recommendedName>
</protein>
<proteinExistence type="inferred from homology"/>
<dbReference type="GO" id="GO:0004722">
    <property type="term" value="F:protein serine/threonine phosphatase activity"/>
    <property type="evidence" value="ECO:0007669"/>
    <property type="project" value="UniProtKB-EC"/>
</dbReference>
<feature type="compositionally biased region" description="Low complexity" evidence="2">
    <location>
        <begin position="34"/>
        <end position="49"/>
    </location>
</feature>
<dbReference type="Gene3D" id="3.60.21.10">
    <property type="match status" value="1"/>
</dbReference>
<evidence type="ECO:0000313" key="4">
    <source>
        <dbReference type="EMBL" id="KAF7493195.1"/>
    </source>
</evidence>
<dbReference type="InterPro" id="IPR029052">
    <property type="entry name" value="Metallo-depent_PP-like"/>
</dbReference>
<dbReference type="InterPro" id="IPR006186">
    <property type="entry name" value="Ser/Thr-sp_prot-phosphatase"/>
</dbReference>
<dbReference type="Pfam" id="PF00149">
    <property type="entry name" value="Metallophos"/>
    <property type="match status" value="1"/>
</dbReference>
<evidence type="ECO:0000259" key="3">
    <source>
        <dbReference type="PROSITE" id="PS00125"/>
    </source>
</evidence>
<dbReference type="SMART" id="SM00156">
    <property type="entry name" value="PP2Ac"/>
    <property type="match status" value="1"/>
</dbReference>
<sequence length="558" mass="65585">MNKNNVSLNKSQTPIIKNENLSALTIFRRKKSSKSNQNRLSASSSSSLSTQTTPERLHLIRNLRKWPIASRTTLSTISVNDKNRHKSLDQRMNRLRNRSMIKAIDYRPYQSSSEAFFSSINLEQFDTDHPISNEEILNELSKSNIEGLSNTVHDPERFLYPASDKETPLLERLVNPIKIFDYLVDFMDQYYNLEEDRDPCARWRETMDEKLWDNFAYIIPVVCRQMIEILQNENTIITTGPDVIVFGDLHGNLNDVHYIYRNFLNEKKYLNFKFIFLGDYIDRGPKSIEVLLFLFSIKMISPKRYILLRGNHEVSKVNKKYGFKCLVEHIYKNTYIKNPKILYNLIYRSFNQAFNHLPVGVVIRFKNQKGIFCCHGGVPNEMYNHDQPWTINELNKLGGQFKPHDLIPRKNCRPEQSALNEILWNDPVSQTFARNHSNNLKMFYQNKKRGGHCSKFSEEAVNRFLRVNNLRLLIRGHQFKCCKEKGYRFHFSDQTLTVFSSSNYCGIQENTTGYVLVTENNFQPMILRSAEESRPFRQFNRFELILDELSKEVVKVIF</sequence>
<dbReference type="AlphaFoldDB" id="A0A834RAK1"/>
<comment type="similarity">
    <text evidence="1">Belongs to the PPP phosphatase family.</text>
</comment>
<dbReference type="EC" id="3.1.3.16" evidence="1"/>
<dbReference type="PANTHER" id="PTHR11668">
    <property type="entry name" value="SERINE/THREONINE PROTEIN PHOSPHATASE"/>
    <property type="match status" value="1"/>
</dbReference>